<keyword evidence="4 7" id="KW-1133">Transmembrane helix</keyword>
<organism evidence="10 11">
    <name type="scientific">Synchytrium endobioticum</name>
    <dbReference type="NCBI Taxonomy" id="286115"/>
    <lineage>
        <taxon>Eukaryota</taxon>
        <taxon>Fungi</taxon>
        <taxon>Fungi incertae sedis</taxon>
        <taxon>Chytridiomycota</taxon>
        <taxon>Chytridiomycota incertae sedis</taxon>
        <taxon>Chytridiomycetes</taxon>
        <taxon>Synchytriales</taxon>
        <taxon>Synchytriaceae</taxon>
        <taxon>Synchytrium</taxon>
    </lineage>
</organism>
<feature type="chain" id="PRO_5021231740" description="Transmembrane protein 198" evidence="8">
    <location>
        <begin position="19"/>
        <end position="277"/>
    </location>
</feature>
<evidence type="ECO:0000256" key="7">
    <source>
        <dbReference type="SAM" id="Phobius"/>
    </source>
</evidence>
<feature type="transmembrane region" description="Helical" evidence="7">
    <location>
        <begin position="157"/>
        <end position="178"/>
    </location>
</feature>
<comment type="subcellular location">
    <subcellularLocation>
        <location evidence="1">Membrane</location>
        <topology evidence="1">Multi-pass membrane protein</topology>
    </subcellularLocation>
</comment>
<dbReference type="STRING" id="286115.A0A507DMC8"/>
<protein>
    <recommendedName>
        <fullName evidence="6">Transmembrane protein 198</fullName>
    </recommendedName>
</protein>
<feature type="transmembrane region" description="Helical" evidence="7">
    <location>
        <begin position="133"/>
        <end position="151"/>
    </location>
</feature>
<accession>A0A507DMC8</accession>
<dbReference type="PANTHER" id="PTHR31247:SF5">
    <property type="entry name" value="DUF4203 DOMAIN-CONTAINING PROTEIN"/>
    <property type="match status" value="1"/>
</dbReference>
<dbReference type="PANTHER" id="PTHR31247">
    <property type="entry name" value="TRANSMEMBRANE PROTEIN 198 FAMILY MEMBER"/>
    <property type="match status" value="1"/>
</dbReference>
<gene>
    <name evidence="10" type="ORF">SeMB42_g01107</name>
</gene>
<sequence>MSVMLLCGLLSSSPSTTAQFIGSVPGMAASPNAQAHLSMKVNFNETFSTSISAPSAVQSVLLIITGLGLSFAGFTLFRPVLFVTGFYFSAALAFLALAHLHAATHAHMAAACSGAGVAGGLVTATLWRVGLSITGGLLGLCGGLLALLLLAPDAWLLGSYAARVVLPALLLALGAAAIHFVEKPLLIASTAVVGSLACVSGIDTFARAGFADAVVGCVKPPRGGWPWPVYAVTGGWLVLALAGCAVQSNCGSGGRGLYPYSQFRNKKWTDVKAQWDT</sequence>
<evidence type="ECO:0000259" key="9">
    <source>
        <dbReference type="Pfam" id="PF13886"/>
    </source>
</evidence>
<feature type="transmembrane region" description="Helical" evidence="7">
    <location>
        <begin position="225"/>
        <end position="246"/>
    </location>
</feature>
<dbReference type="EMBL" id="QEAN01000026">
    <property type="protein sequence ID" value="TPX52869.1"/>
    <property type="molecule type" value="Genomic_DNA"/>
</dbReference>
<keyword evidence="11" id="KW-1185">Reference proteome</keyword>
<evidence type="ECO:0000256" key="1">
    <source>
        <dbReference type="ARBA" id="ARBA00004141"/>
    </source>
</evidence>
<dbReference type="Pfam" id="PF13886">
    <property type="entry name" value="TM7S3_TM198"/>
    <property type="match status" value="1"/>
</dbReference>
<keyword evidence="5 7" id="KW-0472">Membrane</keyword>
<feature type="signal peptide" evidence="8">
    <location>
        <begin position="1"/>
        <end position="18"/>
    </location>
</feature>
<reference evidence="10 11" key="1">
    <citation type="journal article" date="2019" name="Sci. Rep.">
        <title>Comparative genomics of chytrid fungi reveal insights into the obligate biotrophic and pathogenic lifestyle of Synchytrium endobioticum.</title>
        <authorList>
            <person name="van de Vossenberg B.T.L.H."/>
            <person name="Warris S."/>
            <person name="Nguyen H.D.T."/>
            <person name="van Gent-Pelzer M.P.E."/>
            <person name="Joly D.L."/>
            <person name="van de Geest H.C."/>
            <person name="Bonants P.J.M."/>
            <person name="Smith D.S."/>
            <person name="Levesque C.A."/>
            <person name="van der Lee T.A.J."/>
        </authorList>
    </citation>
    <scope>NUCLEOTIDE SEQUENCE [LARGE SCALE GENOMIC DNA]</scope>
    <source>
        <strain evidence="10 11">MB42</strain>
    </source>
</reference>
<keyword evidence="3 7" id="KW-0812">Transmembrane</keyword>
<evidence type="ECO:0000313" key="11">
    <source>
        <dbReference type="Proteomes" id="UP000317494"/>
    </source>
</evidence>
<comment type="caution">
    <text evidence="10">The sequence shown here is derived from an EMBL/GenBank/DDBJ whole genome shotgun (WGS) entry which is preliminary data.</text>
</comment>
<feature type="transmembrane region" description="Helical" evidence="7">
    <location>
        <begin position="106"/>
        <end position="126"/>
    </location>
</feature>
<feature type="transmembrane region" description="Helical" evidence="7">
    <location>
        <begin position="80"/>
        <end position="100"/>
    </location>
</feature>
<name>A0A507DMC8_9FUNG</name>
<evidence type="ECO:0000256" key="8">
    <source>
        <dbReference type="SAM" id="SignalP"/>
    </source>
</evidence>
<evidence type="ECO:0000256" key="3">
    <source>
        <dbReference type="ARBA" id="ARBA00022692"/>
    </source>
</evidence>
<evidence type="ECO:0000256" key="4">
    <source>
        <dbReference type="ARBA" id="ARBA00022989"/>
    </source>
</evidence>
<dbReference type="InterPro" id="IPR025256">
    <property type="entry name" value="TM7S3/TM198-like_dom"/>
</dbReference>
<comment type="similarity">
    <text evidence="2">Belongs to the TMEM198 family.</text>
</comment>
<evidence type="ECO:0000256" key="5">
    <source>
        <dbReference type="ARBA" id="ARBA00023136"/>
    </source>
</evidence>
<dbReference type="InterPro" id="IPR040236">
    <property type="entry name" value="TMEM198"/>
</dbReference>
<dbReference type="VEuPathDB" id="FungiDB:SeMB42_g01107"/>
<keyword evidence="8" id="KW-0732">Signal</keyword>
<dbReference type="AlphaFoldDB" id="A0A507DMC8"/>
<feature type="transmembrane region" description="Helical" evidence="7">
    <location>
        <begin position="52"/>
        <end position="73"/>
    </location>
</feature>
<evidence type="ECO:0000256" key="2">
    <source>
        <dbReference type="ARBA" id="ARBA00006244"/>
    </source>
</evidence>
<evidence type="ECO:0000256" key="6">
    <source>
        <dbReference type="ARBA" id="ARBA00049737"/>
    </source>
</evidence>
<evidence type="ECO:0000313" key="10">
    <source>
        <dbReference type="EMBL" id="TPX52869.1"/>
    </source>
</evidence>
<feature type="domain" description="TM7S3/TM198-like" evidence="9">
    <location>
        <begin position="60"/>
        <end position="247"/>
    </location>
</feature>
<proteinExistence type="inferred from homology"/>
<dbReference type="Proteomes" id="UP000317494">
    <property type="component" value="Unassembled WGS sequence"/>
</dbReference>
<feature type="transmembrane region" description="Helical" evidence="7">
    <location>
        <begin position="185"/>
        <end position="205"/>
    </location>
</feature>
<dbReference type="GO" id="GO:0005886">
    <property type="term" value="C:plasma membrane"/>
    <property type="evidence" value="ECO:0007669"/>
    <property type="project" value="TreeGrafter"/>
</dbReference>